<reference evidence="2" key="1">
    <citation type="submission" date="2022-11" db="UniProtKB">
        <authorList>
            <consortium name="WormBaseParasite"/>
        </authorList>
    </citation>
    <scope>IDENTIFICATION</scope>
</reference>
<dbReference type="WBParaSite" id="PgB03_g034_t01">
    <property type="protein sequence ID" value="PgB03_g034_t01"/>
    <property type="gene ID" value="PgB03_g034"/>
</dbReference>
<sequence>MHFGLCSIAEGYLIEERLCFLLGKENSRFSRKGFNLKRSGIRIDACQSDLPTEASFHSKNQSISLHQWGIPNIFSSHSDVGGSKMYWDFTCHHSCGNFAQRCEECNKMITWRCSSVV</sequence>
<proteinExistence type="predicted"/>
<name>A0A914ZGS2_PARUN</name>
<dbReference type="AlphaFoldDB" id="A0A914ZGS2"/>
<evidence type="ECO:0000313" key="2">
    <source>
        <dbReference type="WBParaSite" id="PgB03_g034_t01"/>
    </source>
</evidence>
<keyword evidence="1" id="KW-1185">Reference proteome</keyword>
<organism evidence="1 2">
    <name type="scientific">Parascaris univalens</name>
    <name type="common">Nematode worm</name>
    <dbReference type="NCBI Taxonomy" id="6257"/>
    <lineage>
        <taxon>Eukaryota</taxon>
        <taxon>Metazoa</taxon>
        <taxon>Ecdysozoa</taxon>
        <taxon>Nematoda</taxon>
        <taxon>Chromadorea</taxon>
        <taxon>Rhabditida</taxon>
        <taxon>Spirurina</taxon>
        <taxon>Ascaridomorpha</taxon>
        <taxon>Ascaridoidea</taxon>
        <taxon>Ascarididae</taxon>
        <taxon>Parascaris</taxon>
    </lineage>
</organism>
<evidence type="ECO:0000313" key="1">
    <source>
        <dbReference type="Proteomes" id="UP000887569"/>
    </source>
</evidence>
<accession>A0A914ZGS2</accession>
<protein>
    <submittedName>
        <fullName evidence="2">GSKIP domain-containing protein</fullName>
    </submittedName>
</protein>
<dbReference type="Proteomes" id="UP000887569">
    <property type="component" value="Unplaced"/>
</dbReference>